<evidence type="ECO:0000256" key="3">
    <source>
        <dbReference type="ARBA" id="ARBA00023125"/>
    </source>
</evidence>
<keyword evidence="3 6" id="KW-0238">DNA-binding</keyword>
<dbReference type="SMART" id="SM00411">
    <property type="entry name" value="BHL"/>
    <property type="match status" value="1"/>
</dbReference>
<dbReference type="CDD" id="cd13832">
    <property type="entry name" value="IHF"/>
    <property type="match status" value="1"/>
</dbReference>
<evidence type="ECO:0000313" key="8">
    <source>
        <dbReference type="Proteomes" id="UP000219259"/>
    </source>
</evidence>
<dbReference type="GO" id="GO:0005829">
    <property type="term" value="C:cytosol"/>
    <property type="evidence" value="ECO:0007669"/>
    <property type="project" value="TreeGrafter"/>
</dbReference>
<dbReference type="GO" id="GO:0003677">
    <property type="term" value="F:DNA binding"/>
    <property type="evidence" value="ECO:0007669"/>
    <property type="project" value="UniProtKB-KW"/>
</dbReference>
<dbReference type="Proteomes" id="UP000219259">
    <property type="component" value="Unassembled WGS sequence"/>
</dbReference>
<dbReference type="SUPFAM" id="SSF47729">
    <property type="entry name" value="IHF-like DNA-binding proteins"/>
    <property type="match status" value="1"/>
</dbReference>
<evidence type="ECO:0000256" key="1">
    <source>
        <dbReference type="ARBA" id="ARBA00010529"/>
    </source>
</evidence>
<keyword evidence="2" id="KW-0226">DNA condensation</keyword>
<dbReference type="OMA" id="GYTQDES"/>
<dbReference type="GO" id="GO:0030261">
    <property type="term" value="P:chromosome condensation"/>
    <property type="evidence" value="ECO:0007669"/>
    <property type="project" value="UniProtKB-KW"/>
</dbReference>
<evidence type="ECO:0000256" key="2">
    <source>
        <dbReference type="ARBA" id="ARBA00023067"/>
    </source>
</evidence>
<dbReference type="Proteomes" id="UP000182057">
    <property type="component" value="Unassembled WGS sequence"/>
</dbReference>
<dbReference type="Gene3D" id="4.10.520.10">
    <property type="entry name" value="IHF-like DNA-binding proteins"/>
    <property type="match status" value="1"/>
</dbReference>
<dbReference type="PANTHER" id="PTHR33175:SF3">
    <property type="entry name" value="DNA-BINDING PROTEIN HU-BETA"/>
    <property type="match status" value="1"/>
</dbReference>
<dbReference type="InterPro" id="IPR010992">
    <property type="entry name" value="IHF-like_DNA-bd_dom_sf"/>
</dbReference>
<organism evidence="6 7">
    <name type="scientific">Tannerella forsythia</name>
    <name type="common">Bacteroides forsythus</name>
    <dbReference type="NCBI Taxonomy" id="28112"/>
    <lineage>
        <taxon>Bacteria</taxon>
        <taxon>Pseudomonadati</taxon>
        <taxon>Bacteroidota</taxon>
        <taxon>Bacteroidia</taxon>
        <taxon>Bacteroidales</taxon>
        <taxon>Tannerellaceae</taxon>
        <taxon>Tannerella</taxon>
    </lineage>
</organism>
<dbReference type="GO" id="GO:0030527">
    <property type="term" value="F:structural constituent of chromatin"/>
    <property type="evidence" value="ECO:0007669"/>
    <property type="project" value="InterPro"/>
</dbReference>
<dbReference type="AlphaFoldDB" id="A0A1D3UVZ5"/>
<evidence type="ECO:0000313" key="6">
    <source>
        <dbReference type="EMBL" id="SCQ24211.1"/>
    </source>
</evidence>
<comment type="similarity">
    <text evidence="1 4">Belongs to the bacterial histone-like protein family.</text>
</comment>
<evidence type="ECO:0000256" key="4">
    <source>
        <dbReference type="RuleBase" id="RU003939"/>
    </source>
</evidence>
<dbReference type="EMBL" id="NSLJ01000005">
    <property type="protein sequence ID" value="PDP44649.1"/>
    <property type="molecule type" value="Genomic_DNA"/>
</dbReference>
<dbReference type="RefSeq" id="WP_014226001.1">
    <property type="nucleotide sequence ID" value="NZ_CAJPTF010000032.1"/>
</dbReference>
<dbReference type="Pfam" id="PF00216">
    <property type="entry name" value="Bac_DNA_binding"/>
    <property type="match status" value="1"/>
</dbReference>
<proteinExistence type="inferred from homology"/>
<evidence type="ECO:0000313" key="7">
    <source>
        <dbReference type="Proteomes" id="UP000182057"/>
    </source>
</evidence>
<dbReference type="PANTHER" id="PTHR33175">
    <property type="entry name" value="DNA-BINDING PROTEIN HU"/>
    <property type="match status" value="1"/>
</dbReference>
<protein>
    <submittedName>
        <fullName evidence="6">DNA-binding protein HU 1</fullName>
    </submittedName>
    <submittedName>
        <fullName evidence="5">HU family DNA-binding protein</fullName>
    </submittedName>
</protein>
<dbReference type="InterPro" id="IPR000119">
    <property type="entry name" value="Hist_DNA-bd"/>
</dbReference>
<gene>
    <name evidence="6" type="primary">hupA</name>
    <name evidence="5" type="ORF">CLI86_03085</name>
    <name evidence="6" type="ORF">TFUB20_02366</name>
</gene>
<dbReference type="EMBL" id="FMMM01000078">
    <property type="protein sequence ID" value="SCQ24211.1"/>
    <property type="molecule type" value="Genomic_DNA"/>
</dbReference>
<name>A0A1D3UVZ5_TANFO</name>
<accession>A0A1D3UVZ5</accession>
<dbReference type="OrthoDB" id="1095660at2"/>
<reference evidence="5 8" key="2">
    <citation type="submission" date="2017-09" db="EMBL/GenBank/DDBJ databases">
        <title>Phase variable restriction modification systems are present in the genome sequences of periodontal pathogens Prevotella intermedia, Tannerella forsythia and Porphyromonas gingivalis.</title>
        <authorList>
            <person name="Haigh R.D."/>
            <person name="Crawford L."/>
            <person name="Ralph J."/>
            <person name="Wanford J."/>
            <person name="Vartoukian S.R."/>
            <person name="Hijazib K."/>
            <person name="Wade W."/>
            <person name="Oggioni M.R."/>
        </authorList>
    </citation>
    <scope>NUCLEOTIDE SEQUENCE [LARGE SCALE GENOMIC DNA]</scope>
    <source>
        <strain evidence="5 8">WW11663</strain>
    </source>
</reference>
<dbReference type="GeneID" id="34759680"/>
<reference evidence="6 7" key="1">
    <citation type="submission" date="2016-09" db="EMBL/GenBank/DDBJ databases">
        <authorList>
            <person name="Capua I."/>
            <person name="De Benedictis P."/>
            <person name="Joannis T."/>
            <person name="Lombin L.H."/>
            <person name="Cattoli G."/>
        </authorList>
    </citation>
    <scope>NUCLEOTIDE SEQUENCE [LARGE SCALE GENOMIC DNA]</scope>
    <source>
        <strain evidence="6 7">UB20</strain>
    </source>
</reference>
<sequence length="96" mass="10952">MKNIELISELSSRLHWEQEETERMLDAFCEVIGDKLASSDIVSLHGLGQFEAKKKDERFLANPINNKRYLIPPKLVPVFKPVATLKAYLKTLDSHG</sequence>
<evidence type="ECO:0000313" key="5">
    <source>
        <dbReference type="EMBL" id="PDP44649.1"/>
    </source>
</evidence>